<reference evidence="1" key="1">
    <citation type="submission" date="2021-10" db="EMBL/GenBank/DDBJ databases">
        <title>Streptomyces nigrumlapis sp.nov.,an antimicrobial producing actinobacterium isolated from Black Gobi rocks.</title>
        <authorList>
            <person name="Wen Y."/>
            <person name="Zhang W."/>
            <person name="Liu X.G."/>
        </authorList>
    </citation>
    <scope>NUCLEOTIDE SEQUENCE</scope>
    <source>
        <strain evidence="1">ST13-2-2</strain>
    </source>
</reference>
<keyword evidence="2" id="KW-1185">Reference proteome</keyword>
<gene>
    <name evidence="1" type="ORF">K9S39_19050</name>
</gene>
<evidence type="ECO:0000313" key="1">
    <source>
        <dbReference type="EMBL" id="UQA93676.1"/>
    </source>
</evidence>
<accession>A0ABY4MBD9</accession>
<sequence length="172" mass="19440">MKLSDDDLQMAVRDFFTPAQLLEFIDLPDGLARAEWGEQQFKEREGRFTVRRLDGEPDSGAMTVWTPAPGGFRYEVEASRGLRADDVAWREVHELAGRRVTAVRYGALREAVERDRRHQASYVPCPGPYADLGVWDAQFYRPWSRHSMTLQLQAAAALDAILPAAVAHPPLF</sequence>
<dbReference type="RefSeq" id="WP_248864552.1">
    <property type="nucleotide sequence ID" value="NZ_CP086322.1"/>
</dbReference>
<proteinExistence type="predicted"/>
<protein>
    <submittedName>
        <fullName evidence="1">Uncharacterized protein</fullName>
    </submittedName>
</protein>
<organism evidence="1 2">
    <name type="scientific">Streptomyces halobius</name>
    <dbReference type="NCBI Taxonomy" id="2879846"/>
    <lineage>
        <taxon>Bacteria</taxon>
        <taxon>Bacillati</taxon>
        <taxon>Actinomycetota</taxon>
        <taxon>Actinomycetes</taxon>
        <taxon>Kitasatosporales</taxon>
        <taxon>Streptomycetaceae</taxon>
        <taxon>Streptomyces</taxon>
    </lineage>
</organism>
<evidence type="ECO:0000313" key="2">
    <source>
        <dbReference type="Proteomes" id="UP000830115"/>
    </source>
</evidence>
<dbReference type="EMBL" id="CP086322">
    <property type="protein sequence ID" value="UQA93676.1"/>
    <property type="molecule type" value="Genomic_DNA"/>
</dbReference>
<dbReference type="Proteomes" id="UP000830115">
    <property type="component" value="Chromosome"/>
</dbReference>
<name>A0ABY4MBD9_9ACTN</name>